<dbReference type="EC" id="4.1.3.3" evidence="5"/>
<dbReference type="PIRSF" id="PIRSF001365">
    <property type="entry name" value="DHDPS"/>
    <property type="match status" value="1"/>
</dbReference>
<dbReference type="GO" id="GO:0005737">
    <property type="term" value="C:cytoplasm"/>
    <property type="evidence" value="ECO:0007669"/>
    <property type="project" value="UniProtKB-SubCell"/>
</dbReference>
<dbReference type="EMBL" id="JANPWB010000007">
    <property type="protein sequence ID" value="KAJ1172062.1"/>
    <property type="molecule type" value="Genomic_DNA"/>
</dbReference>
<dbReference type="Pfam" id="PF00701">
    <property type="entry name" value="DHDPS"/>
    <property type="match status" value="1"/>
</dbReference>
<name>A0AAV7T6M2_PLEWA</name>
<comment type="catalytic activity">
    <reaction evidence="10">
        <text>aceneuramate = aldehydo-N-acetyl-D-mannosamine + pyruvate</text>
        <dbReference type="Rhea" id="RHEA:23296"/>
        <dbReference type="ChEBI" id="CHEBI:15361"/>
        <dbReference type="ChEBI" id="CHEBI:17122"/>
        <dbReference type="ChEBI" id="CHEBI:173083"/>
        <dbReference type="EC" id="4.1.3.3"/>
    </reaction>
</comment>
<dbReference type="AlphaFoldDB" id="A0AAV7T6M2"/>
<keyword evidence="6" id="KW-0963">Cytoplasm</keyword>
<dbReference type="InterPro" id="IPR013785">
    <property type="entry name" value="Aldolase_TIM"/>
</dbReference>
<evidence type="ECO:0000256" key="7">
    <source>
        <dbReference type="ARBA" id="ARBA00023239"/>
    </source>
</evidence>
<dbReference type="GO" id="GO:0008747">
    <property type="term" value="F:N-acetylneuraminate lyase activity"/>
    <property type="evidence" value="ECO:0007669"/>
    <property type="project" value="UniProtKB-EC"/>
</dbReference>
<comment type="pathway">
    <text evidence="2">Amino-sugar metabolism; N-acetylneuraminate degradation.</text>
</comment>
<feature type="active site" description="Schiff-base intermediate with substrate" evidence="12">
    <location>
        <position position="191"/>
    </location>
</feature>
<dbReference type="SMART" id="SM01130">
    <property type="entry name" value="DHDPS"/>
    <property type="match status" value="1"/>
</dbReference>
<evidence type="ECO:0000256" key="13">
    <source>
        <dbReference type="PIRSR" id="PIRSR001365-2"/>
    </source>
</evidence>
<proteinExistence type="inferred from homology"/>
<evidence type="ECO:0000256" key="11">
    <source>
        <dbReference type="PIRNR" id="PIRNR001365"/>
    </source>
</evidence>
<evidence type="ECO:0000256" key="8">
    <source>
        <dbReference type="ARBA" id="ARBA00023270"/>
    </source>
</evidence>
<evidence type="ECO:0000313" key="14">
    <source>
        <dbReference type="EMBL" id="KAJ1172062.1"/>
    </source>
</evidence>
<comment type="similarity">
    <text evidence="3">Belongs to the DapA family. NanA subfamily.</text>
</comment>
<dbReference type="SUPFAM" id="SSF51569">
    <property type="entry name" value="Aldolase"/>
    <property type="match status" value="1"/>
</dbReference>
<sequence>MLARTASVDVCCNMAAQDMLGLVAATFTPMTKEGEINLSVIGSYVDYLIHTQGVKRIFVNGTTGEGISLSVQERKLLAEEWIKQGKGKMDEVIVHVGSSSLREAQELARHAATIQADAICTVSPSFLKPSSVGALVAYLNEVASATPEVPFYYYHIPSLTGLNFRVEDILDEMKKCGVNNCLLNPNFRGVKFTGLDLLDFGQCVHRYGQELSFFYGVDEQLLSALVLRANGAVGSTYNYLGKAVGAMLSDFQKGDLHSAQNKQFLIQEFISYLFHQGLGLADFKRIMSLVSNIDMGLPRLPLQINETANLASALDKMKALGLYVTPHSKTSSTP</sequence>
<evidence type="ECO:0000313" key="15">
    <source>
        <dbReference type="Proteomes" id="UP001066276"/>
    </source>
</evidence>
<comment type="subcellular location">
    <subcellularLocation>
        <location evidence="1">Cytoplasm</location>
    </subcellularLocation>
</comment>
<evidence type="ECO:0000256" key="4">
    <source>
        <dbReference type="ARBA" id="ARBA00011881"/>
    </source>
</evidence>
<accession>A0AAV7T6M2</accession>
<feature type="binding site" evidence="13">
    <location>
        <position position="233"/>
    </location>
    <ligand>
        <name>pyruvate</name>
        <dbReference type="ChEBI" id="CHEBI:15361"/>
    </ligand>
</feature>
<dbReference type="PRINTS" id="PR00146">
    <property type="entry name" value="DHPICSNTHASE"/>
</dbReference>
<dbReference type="Gene3D" id="3.20.20.70">
    <property type="entry name" value="Aldolase class I"/>
    <property type="match status" value="1"/>
</dbReference>
<organism evidence="14 15">
    <name type="scientific">Pleurodeles waltl</name>
    <name type="common">Iberian ribbed newt</name>
    <dbReference type="NCBI Taxonomy" id="8319"/>
    <lineage>
        <taxon>Eukaryota</taxon>
        <taxon>Metazoa</taxon>
        <taxon>Chordata</taxon>
        <taxon>Craniata</taxon>
        <taxon>Vertebrata</taxon>
        <taxon>Euteleostomi</taxon>
        <taxon>Amphibia</taxon>
        <taxon>Batrachia</taxon>
        <taxon>Caudata</taxon>
        <taxon>Salamandroidea</taxon>
        <taxon>Salamandridae</taxon>
        <taxon>Pleurodelinae</taxon>
        <taxon>Pleurodeles</taxon>
    </lineage>
</organism>
<evidence type="ECO:0000256" key="1">
    <source>
        <dbReference type="ARBA" id="ARBA00004496"/>
    </source>
</evidence>
<dbReference type="PANTHER" id="PTHR12128">
    <property type="entry name" value="DIHYDRODIPICOLINATE SYNTHASE"/>
    <property type="match status" value="1"/>
</dbReference>
<evidence type="ECO:0000256" key="2">
    <source>
        <dbReference type="ARBA" id="ARBA00004878"/>
    </source>
</evidence>
<evidence type="ECO:0000256" key="9">
    <source>
        <dbReference type="ARBA" id="ARBA00023277"/>
    </source>
</evidence>
<keyword evidence="8" id="KW-0704">Schiff base</keyword>
<keyword evidence="15" id="KW-1185">Reference proteome</keyword>
<protein>
    <recommendedName>
        <fullName evidence="5">N-acetylneuraminate lyase</fullName>
        <ecNumber evidence="5">4.1.3.3</ecNumber>
    </recommendedName>
</protein>
<evidence type="ECO:0000256" key="3">
    <source>
        <dbReference type="ARBA" id="ARBA00006324"/>
    </source>
</evidence>
<evidence type="ECO:0000256" key="10">
    <source>
        <dbReference type="ARBA" id="ARBA00044906"/>
    </source>
</evidence>
<keyword evidence="9" id="KW-0119">Carbohydrate metabolism</keyword>
<comment type="subunit">
    <text evidence="4">Homotetramer.</text>
</comment>
<evidence type="ECO:0000256" key="6">
    <source>
        <dbReference type="ARBA" id="ARBA00022490"/>
    </source>
</evidence>
<comment type="caution">
    <text evidence="14">The sequence shown here is derived from an EMBL/GenBank/DDBJ whole genome shotgun (WGS) entry which is preliminary data.</text>
</comment>
<gene>
    <name evidence="14" type="ORF">NDU88_003914</name>
</gene>
<dbReference type="InterPro" id="IPR002220">
    <property type="entry name" value="DapA-like"/>
</dbReference>
<evidence type="ECO:0000256" key="12">
    <source>
        <dbReference type="PIRSR" id="PIRSR001365-1"/>
    </source>
</evidence>
<dbReference type="Proteomes" id="UP001066276">
    <property type="component" value="Chromosome 4_1"/>
</dbReference>
<feature type="binding site" evidence="13">
    <location>
        <position position="63"/>
    </location>
    <ligand>
        <name>pyruvate</name>
        <dbReference type="ChEBI" id="CHEBI:15361"/>
    </ligand>
</feature>
<dbReference type="PANTHER" id="PTHR12128:SF21">
    <property type="entry name" value="N-ACETYLNEURAMINATE LYASE"/>
    <property type="match status" value="1"/>
</dbReference>
<evidence type="ECO:0000256" key="5">
    <source>
        <dbReference type="ARBA" id="ARBA00012911"/>
    </source>
</evidence>
<reference evidence="14" key="1">
    <citation type="journal article" date="2022" name="bioRxiv">
        <title>Sequencing and chromosome-scale assembly of the giantPleurodeles waltlgenome.</title>
        <authorList>
            <person name="Brown T."/>
            <person name="Elewa A."/>
            <person name="Iarovenko S."/>
            <person name="Subramanian E."/>
            <person name="Araus A.J."/>
            <person name="Petzold A."/>
            <person name="Susuki M."/>
            <person name="Suzuki K.-i.T."/>
            <person name="Hayashi T."/>
            <person name="Toyoda A."/>
            <person name="Oliveira C."/>
            <person name="Osipova E."/>
            <person name="Leigh N.D."/>
            <person name="Simon A."/>
            <person name="Yun M.H."/>
        </authorList>
    </citation>
    <scope>NUCLEOTIDE SEQUENCE</scope>
    <source>
        <strain evidence="14">20211129_DDA</strain>
        <tissue evidence="14">Liver</tissue>
    </source>
</reference>
<feature type="active site" description="Proton donor/acceptor" evidence="12">
    <location>
        <position position="154"/>
    </location>
</feature>
<keyword evidence="7 11" id="KW-0456">Lyase</keyword>